<dbReference type="PANTHER" id="PTHR45735">
    <property type="entry name" value="CLEAVAGE STIMULATION FACTOR SUBUNIT 2"/>
    <property type="match status" value="1"/>
</dbReference>
<dbReference type="Proteomes" id="UP000467700">
    <property type="component" value="Unassembled WGS sequence"/>
</dbReference>
<name>A0A8S0XKI0_CYCAE</name>
<feature type="region of interest" description="Disordered" evidence="3">
    <location>
        <begin position="109"/>
        <end position="137"/>
    </location>
</feature>
<keyword evidence="6" id="KW-1185">Reference proteome</keyword>
<dbReference type="GO" id="GO:0005847">
    <property type="term" value="C:mRNA cleavage and polyadenylation specificity factor complex"/>
    <property type="evidence" value="ECO:0007669"/>
    <property type="project" value="TreeGrafter"/>
</dbReference>
<evidence type="ECO:0000259" key="4">
    <source>
        <dbReference type="Pfam" id="PF14304"/>
    </source>
</evidence>
<evidence type="ECO:0000313" key="6">
    <source>
        <dbReference type="Proteomes" id="UP000467700"/>
    </source>
</evidence>
<dbReference type="InterPro" id="IPR026896">
    <property type="entry name" value="CSTF_C"/>
</dbReference>
<organism evidence="5 6">
    <name type="scientific">Cyclocybe aegerita</name>
    <name type="common">Black poplar mushroom</name>
    <name type="synonym">Agrocybe aegerita</name>
    <dbReference type="NCBI Taxonomy" id="1973307"/>
    <lineage>
        <taxon>Eukaryota</taxon>
        <taxon>Fungi</taxon>
        <taxon>Dikarya</taxon>
        <taxon>Basidiomycota</taxon>
        <taxon>Agaricomycotina</taxon>
        <taxon>Agaricomycetes</taxon>
        <taxon>Agaricomycetidae</taxon>
        <taxon>Agaricales</taxon>
        <taxon>Agaricineae</taxon>
        <taxon>Bolbitiaceae</taxon>
        <taxon>Cyclocybe</taxon>
    </lineage>
</organism>
<keyword evidence="2" id="KW-0539">Nucleus</keyword>
<feature type="compositionally biased region" description="Low complexity" evidence="3">
    <location>
        <begin position="160"/>
        <end position="176"/>
    </location>
</feature>
<dbReference type="PANTHER" id="PTHR45735:SF2">
    <property type="entry name" value="CLEAVAGE STIMULATION FACTOR SUBUNIT 2"/>
    <property type="match status" value="1"/>
</dbReference>
<feature type="region of interest" description="Disordered" evidence="3">
    <location>
        <begin position="157"/>
        <end position="258"/>
    </location>
</feature>
<comment type="caution">
    <text evidence="5">The sequence shown here is derived from an EMBL/GenBank/DDBJ whole genome shotgun (WGS) entry which is preliminary data.</text>
</comment>
<evidence type="ECO:0000256" key="1">
    <source>
        <dbReference type="ARBA" id="ARBA00004123"/>
    </source>
</evidence>
<protein>
    <recommendedName>
        <fullName evidence="4">Transcription termination and cleavage factor C-terminal domain-containing protein</fullName>
    </recommendedName>
</protein>
<evidence type="ECO:0000313" key="5">
    <source>
        <dbReference type="EMBL" id="CAA7265033.1"/>
    </source>
</evidence>
<accession>A0A8S0XKI0</accession>
<evidence type="ECO:0000256" key="2">
    <source>
        <dbReference type="ARBA" id="ARBA00023242"/>
    </source>
</evidence>
<comment type="subcellular location">
    <subcellularLocation>
        <location evidence="1">Nucleus</location>
    </subcellularLocation>
</comment>
<sequence length="302" mass="31360">MSSIAVVVLSEHRAALVVKHPNTAPFSQFTTTSRSRQPTQSMSNPNIATEQLLELLLTLKKTTPAAARGILNNQPAIAYALITLMVQMNAINIEVFQKTLAEYVPDPSTAPVGASSAAVPHPSSSSTSASAPVVSHLLPPPAAPAPISAIPPHVQAQYRTTTPPSAPGSAPGAPTHTPTPPYGYSNGQAQGHAPTPPGYGYGYGQQPQHGAYGGGGYQQHQYQQGGYGGYPPSSTYGGQPQPPAAPSTGSTPSLPDSLANIPAEQKALIMRVLSLTPEQINMLPPSERATYIQIRATLGVPT</sequence>
<dbReference type="GO" id="GO:0003729">
    <property type="term" value="F:mRNA binding"/>
    <property type="evidence" value="ECO:0007669"/>
    <property type="project" value="TreeGrafter"/>
</dbReference>
<dbReference type="EMBL" id="CACVBS010000046">
    <property type="protein sequence ID" value="CAA7265033.1"/>
    <property type="molecule type" value="Genomic_DNA"/>
</dbReference>
<dbReference type="InterPro" id="IPR038192">
    <property type="entry name" value="CSTF_C_sf"/>
</dbReference>
<dbReference type="AlphaFoldDB" id="A0A8S0XKI0"/>
<feature type="compositionally biased region" description="Low complexity" evidence="3">
    <location>
        <begin position="218"/>
        <end position="239"/>
    </location>
</feature>
<proteinExistence type="predicted"/>
<gene>
    <name evidence="5" type="ORF">AAE3_LOCUS7015</name>
</gene>
<dbReference type="Gene3D" id="1.10.20.70">
    <property type="entry name" value="Transcription termination and cleavage factor, C-terminal domain"/>
    <property type="match status" value="1"/>
</dbReference>
<feature type="domain" description="Transcription termination and cleavage factor C-terminal" evidence="4">
    <location>
        <begin position="263"/>
        <end position="295"/>
    </location>
</feature>
<dbReference type="OrthoDB" id="272703at2759"/>
<reference evidence="5 6" key="1">
    <citation type="submission" date="2020-01" db="EMBL/GenBank/DDBJ databases">
        <authorList>
            <person name="Gupta K D."/>
        </authorList>
    </citation>
    <scope>NUCLEOTIDE SEQUENCE [LARGE SCALE GENOMIC DNA]</scope>
</reference>
<evidence type="ECO:0000256" key="3">
    <source>
        <dbReference type="SAM" id="MobiDB-lite"/>
    </source>
</evidence>
<dbReference type="Pfam" id="PF14304">
    <property type="entry name" value="CSTF_C"/>
    <property type="match status" value="1"/>
</dbReference>
<dbReference type="GO" id="GO:0031124">
    <property type="term" value="P:mRNA 3'-end processing"/>
    <property type="evidence" value="ECO:0007669"/>
    <property type="project" value="InterPro"/>
</dbReference>